<evidence type="ECO:0000256" key="3">
    <source>
        <dbReference type="SAM" id="MobiDB-lite"/>
    </source>
</evidence>
<sequence>MEGGTGESYVLQFEGERHGDGGGGGEGESFVLHFETEREGETDVGKEKGGVVSLNLLQEWAGGREGESETGIEGRVERGTESFVLHFQTEAGRGEESLPNSTFPEAQGDDLGLACPPNQALVPLDGQEVVFELGDEAKVVGSGSGERVQMIALIEGDGNDPGTGSTFNTAGGAVGEGSDTMEGIFQIEGGEGIVIIETPSLSCADIGFPPRGKNMVKLELGEVVIRRMKEEDIETVKELIKEGARGSENRLILHLLTRPLALLLLAIISSILRFLLHSFIMALILPVFVVIIYLKLTIPRSVGILGTRKPYWDYMGTSHRGVRECILENPYARGAGDNAKPPGSTEGNKAKAAEPQDKSRRRQKEKAREREEREGGEKKFIYHYKNMRWARGRHETYLCFVVKRRDGPDSLSFDFGHLRNRTGCHVELIFLRHLGALCPGLWGCGPGVLSSATLQTPNLKLRIFVSRLYFCDAEDSGEREGLRILKRAGVKLSVMSYKDYFYCWQTFVACGKRGFKAWEDLHRNSVRLTRKLNRILQPCETEDLRDAFALLGF</sequence>
<dbReference type="GO" id="GO:0003723">
    <property type="term" value="F:RNA binding"/>
    <property type="evidence" value="ECO:0007669"/>
    <property type="project" value="TreeGrafter"/>
</dbReference>
<dbReference type="InterPro" id="IPR013158">
    <property type="entry name" value="AID"/>
</dbReference>
<keyword evidence="2" id="KW-0378">Hydrolase</keyword>
<keyword evidence="4" id="KW-1133">Transmembrane helix</keyword>
<evidence type="ECO:0000256" key="1">
    <source>
        <dbReference type="ARBA" id="ARBA00022723"/>
    </source>
</evidence>
<accession>A0AAD7WDL8</accession>
<evidence type="ECO:0000313" key="6">
    <source>
        <dbReference type="EMBL" id="KAJ8392863.1"/>
    </source>
</evidence>
<dbReference type="PANTHER" id="PTHR13857">
    <property type="entry name" value="MRNA EDITING ENZYME"/>
    <property type="match status" value="1"/>
</dbReference>
<dbReference type="GO" id="GO:0016554">
    <property type="term" value="P:cytidine to uridine editing"/>
    <property type="evidence" value="ECO:0007669"/>
    <property type="project" value="TreeGrafter"/>
</dbReference>
<dbReference type="GO" id="GO:0008270">
    <property type="term" value="F:zinc ion binding"/>
    <property type="evidence" value="ECO:0007669"/>
    <property type="project" value="InterPro"/>
</dbReference>
<proteinExistence type="predicted"/>
<dbReference type="EMBL" id="JAINUG010000142">
    <property type="protein sequence ID" value="KAJ8392863.1"/>
    <property type="molecule type" value="Genomic_DNA"/>
</dbReference>
<keyword evidence="1" id="KW-0479">Metal-binding</keyword>
<comment type="caution">
    <text evidence="6">The sequence shown here is derived from an EMBL/GenBank/DDBJ whole genome shotgun (WGS) entry which is preliminary data.</text>
</comment>
<feature type="region of interest" description="Disordered" evidence="3">
    <location>
        <begin position="333"/>
        <end position="372"/>
    </location>
</feature>
<reference evidence="6" key="1">
    <citation type="journal article" date="2023" name="Science">
        <title>Genome structures resolve the early diversification of teleost fishes.</title>
        <authorList>
            <person name="Parey E."/>
            <person name="Louis A."/>
            <person name="Montfort J."/>
            <person name="Bouchez O."/>
            <person name="Roques C."/>
            <person name="Iampietro C."/>
            <person name="Lluch J."/>
            <person name="Castinel A."/>
            <person name="Donnadieu C."/>
            <person name="Desvignes T."/>
            <person name="Floi Bucao C."/>
            <person name="Jouanno E."/>
            <person name="Wen M."/>
            <person name="Mejri S."/>
            <person name="Dirks R."/>
            <person name="Jansen H."/>
            <person name="Henkel C."/>
            <person name="Chen W.J."/>
            <person name="Zahm M."/>
            <person name="Cabau C."/>
            <person name="Klopp C."/>
            <person name="Thompson A.W."/>
            <person name="Robinson-Rechavi M."/>
            <person name="Braasch I."/>
            <person name="Lecointre G."/>
            <person name="Bobe J."/>
            <person name="Postlethwait J.H."/>
            <person name="Berthelot C."/>
            <person name="Roest Crollius H."/>
            <person name="Guiguen Y."/>
        </authorList>
    </citation>
    <scope>NUCLEOTIDE SEQUENCE</scope>
    <source>
        <strain evidence="6">NC1722</strain>
    </source>
</reference>
<evidence type="ECO:0000256" key="2">
    <source>
        <dbReference type="ARBA" id="ARBA00022801"/>
    </source>
</evidence>
<dbReference type="GO" id="GO:0004126">
    <property type="term" value="F:cytidine deaminase activity"/>
    <property type="evidence" value="ECO:0007669"/>
    <property type="project" value="TreeGrafter"/>
</dbReference>
<feature type="compositionally biased region" description="Basic and acidic residues" evidence="3">
    <location>
        <begin position="348"/>
        <end position="358"/>
    </location>
</feature>
<feature type="domain" description="Activation-induced cytidine deaminase AID" evidence="5">
    <location>
        <begin position="380"/>
        <end position="435"/>
    </location>
</feature>
<keyword evidence="4" id="KW-0812">Transmembrane</keyword>
<dbReference type="InterPro" id="IPR050610">
    <property type="entry name" value="APOBEC_Cyt_Deaminase"/>
</dbReference>
<organism evidence="6 7">
    <name type="scientific">Aldrovandia affinis</name>
    <dbReference type="NCBI Taxonomy" id="143900"/>
    <lineage>
        <taxon>Eukaryota</taxon>
        <taxon>Metazoa</taxon>
        <taxon>Chordata</taxon>
        <taxon>Craniata</taxon>
        <taxon>Vertebrata</taxon>
        <taxon>Euteleostomi</taxon>
        <taxon>Actinopterygii</taxon>
        <taxon>Neopterygii</taxon>
        <taxon>Teleostei</taxon>
        <taxon>Notacanthiformes</taxon>
        <taxon>Halosauridae</taxon>
        <taxon>Aldrovandia</taxon>
    </lineage>
</organism>
<keyword evidence="4" id="KW-0472">Membrane</keyword>
<evidence type="ECO:0000256" key="4">
    <source>
        <dbReference type="SAM" id="Phobius"/>
    </source>
</evidence>
<dbReference type="Pfam" id="PF05240">
    <property type="entry name" value="APOBEC_C"/>
    <property type="match status" value="1"/>
</dbReference>
<dbReference type="Gene3D" id="3.40.140.10">
    <property type="entry name" value="Cytidine Deaminase, domain 2"/>
    <property type="match status" value="2"/>
</dbReference>
<feature type="transmembrane region" description="Helical" evidence="4">
    <location>
        <begin position="274"/>
        <end position="294"/>
    </location>
</feature>
<dbReference type="Proteomes" id="UP001221898">
    <property type="component" value="Unassembled WGS sequence"/>
</dbReference>
<dbReference type="Pfam" id="PF08210">
    <property type="entry name" value="APOBEC_N"/>
    <property type="match status" value="1"/>
</dbReference>
<evidence type="ECO:0000259" key="5">
    <source>
        <dbReference type="Pfam" id="PF08210"/>
    </source>
</evidence>
<dbReference type="GO" id="GO:0005737">
    <property type="term" value="C:cytoplasm"/>
    <property type="evidence" value="ECO:0007669"/>
    <property type="project" value="TreeGrafter"/>
</dbReference>
<gene>
    <name evidence="6" type="ORF">AAFF_G00070670</name>
</gene>
<name>A0AAD7WDL8_9TELE</name>
<evidence type="ECO:0000313" key="7">
    <source>
        <dbReference type="Proteomes" id="UP001221898"/>
    </source>
</evidence>
<dbReference type="GO" id="GO:0005634">
    <property type="term" value="C:nucleus"/>
    <property type="evidence" value="ECO:0007669"/>
    <property type="project" value="TreeGrafter"/>
</dbReference>
<feature type="transmembrane region" description="Helical" evidence="4">
    <location>
        <begin position="251"/>
        <end position="268"/>
    </location>
</feature>
<dbReference type="AlphaFoldDB" id="A0AAD7WDL8"/>
<protein>
    <recommendedName>
        <fullName evidence="5">Activation-induced cytidine deaminase AID domain-containing protein</fullName>
    </recommendedName>
</protein>
<dbReference type="PANTHER" id="PTHR13857:SF10">
    <property type="entry name" value="SINGLE-STRANDED DNA CYTOSINE DEAMINASE"/>
    <property type="match status" value="1"/>
</dbReference>
<keyword evidence="7" id="KW-1185">Reference proteome</keyword>